<evidence type="ECO:0000313" key="2">
    <source>
        <dbReference type="Proteomes" id="UP000805193"/>
    </source>
</evidence>
<proteinExistence type="predicted"/>
<sequence>MAGLPNLLAKTPNIQYELYADDITIWTSKGSDGQIQDNLQEALGYQSSDIPEHTIKVGPAPPAITARIRSSMPEGERPEYVLSNDYTETTHVKPVLKKATATEESATTTSTATLEPPERATATTARPATNRAARDAATTARVVAAAAEYRPDSSAATKGASEDPAQVAAPPPPNGSVETRKKVVEGSILNSPSGARETSNGRWYYRWPEEVGLE</sequence>
<evidence type="ECO:0000313" key="1">
    <source>
        <dbReference type="EMBL" id="KAG0422866.1"/>
    </source>
</evidence>
<dbReference type="EMBL" id="JABSTQ010010173">
    <property type="protein sequence ID" value="KAG0422866.1"/>
    <property type="molecule type" value="Genomic_DNA"/>
</dbReference>
<comment type="caution">
    <text evidence="1">The sequence shown here is derived from an EMBL/GenBank/DDBJ whole genome shotgun (WGS) entry which is preliminary data.</text>
</comment>
<reference evidence="1 2" key="1">
    <citation type="journal article" date="2020" name="Cell">
        <title>Large-Scale Comparative Analyses of Tick Genomes Elucidate Their Genetic Diversity and Vector Capacities.</title>
        <authorList>
            <consortium name="Tick Genome and Microbiome Consortium (TIGMIC)"/>
            <person name="Jia N."/>
            <person name="Wang J."/>
            <person name="Shi W."/>
            <person name="Du L."/>
            <person name="Sun Y."/>
            <person name="Zhan W."/>
            <person name="Jiang J.F."/>
            <person name="Wang Q."/>
            <person name="Zhang B."/>
            <person name="Ji P."/>
            <person name="Bell-Sakyi L."/>
            <person name="Cui X.M."/>
            <person name="Yuan T.T."/>
            <person name="Jiang B.G."/>
            <person name="Yang W.F."/>
            <person name="Lam T.T."/>
            <person name="Chang Q.C."/>
            <person name="Ding S.J."/>
            <person name="Wang X.J."/>
            <person name="Zhu J.G."/>
            <person name="Ruan X.D."/>
            <person name="Zhao L."/>
            <person name="Wei J.T."/>
            <person name="Ye R.Z."/>
            <person name="Que T.C."/>
            <person name="Du C.H."/>
            <person name="Zhou Y.H."/>
            <person name="Cheng J.X."/>
            <person name="Dai P.F."/>
            <person name="Guo W.B."/>
            <person name="Han X.H."/>
            <person name="Huang E.J."/>
            <person name="Li L.F."/>
            <person name="Wei W."/>
            <person name="Gao Y.C."/>
            <person name="Liu J.Z."/>
            <person name="Shao H.Z."/>
            <person name="Wang X."/>
            <person name="Wang C.C."/>
            <person name="Yang T.C."/>
            <person name="Huo Q.B."/>
            <person name="Li W."/>
            <person name="Chen H.Y."/>
            <person name="Chen S.E."/>
            <person name="Zhou L.G."/>
            <person name="Ni X.B."/>
            <person name="Tian J.H."/>
            <person name="Sheng Y."/>
            <person name="Liu T."/>
            <person name="Pan Y.S."/>
            <person name="Xia L.Y."/>
            <person name="Li J."/>
            <person name="Zhao F."/>
            <person name="Cao W.C."/>
        </authorList>
    </citation>
    <scope>NUCLEOTIDE SEQUENCE [LARGE SCALE GENOMIC DNA]</scope>
    <source>
        <strain evidence="1">Iper-2018</strain>
    </source>
</reference>
<keyword evidence="2" id="KW-1185">Reference proteome</keyword>
<gene>
    <name evidence="1" type="ORF">HPB47_001342</name>
</gene>
<accession>A0AC60PQU1</accession>
<organism evidence="1 2">
    <name type="scientific">Ixodes persulcatus</name>
    <name type="common">Taiga tick</name>
    <dbReference type="NCBI Taxonomy" id="34615"/>
    <lineage>
        <taxon>Eukaryota</taxon>
        <taxon>Metazoa</taxon>
        <taxon>Ecdysozoa</taxon>
        <taxon>Arthropoda</taxon>
        <taxon>Chelicerata</taxon>
        <taxon>Arachnida</taxon>
        <taxon>Acari</taxon>
        <taxon>Parasitiformes</taxon>
        <taxon>Ixodida</taxon>
        <taxon>Ixodoidea</taxon>
        <taxon>Ixodidae</taxon>
        <taxon>Ixodinae</taxon>
        <taxon>Ixodes</taxon>
    </lineage>
</organism>
<protein>
    <submittedName>
        <fullName evidence="1">Uncharacterized protein</fullName>
    </submittedName>
</protein>
<dbReference type="Proteomes" id="UP000805193">
    <property type="component" value="Unassembled WGS sequence"/>
</dbReference>
<name>A0AC60PQU1_IXOPE</name>